<organism evidence="1 2">
    <name type="scientific">Malassezia yamatoensis</name>
    <dbReference type="NCBI Taxonomy" id="253288"/>
    <lineage>
        <taxon>Eukaryota</taxon>
        <taxon>Fungi</taxon>
        <taxon>Dikarya</taxon>
        <taxon>Basidiomycota</taxon>
        <taxon>Ustilaginomycotina</taxon>
        <taxon>Malasseziomycetes</taxon>
        <taxon>Malasseziales</taxon>
        <taxon>Malasseziaceae</taxon>
        <taxon>Malassezia</taxon>
    </lineage>
</organism>
<evidence type="ECO:0000313" key="2">
    <source>
        <dbReference type="Proteomes" id="UP001219567"/>
    </source>
</evidence>
<name>A0AAJ5YRM6_9BASI</name>
<accession>A0AAJ5YRM6</accession>
<dbReference type="Proteomes" id="UP001219567">
    <property type="component" value="Chromosome 2"/>
</dbReference>
<evidence type="ECO:0000313" key="1">
    <source>
        <dbReference type="EMBL" id="WFC99408.1"/>
    </source>
</evidence>
<keyword evidence="2" id="KW-1185">Reference proteome</keyword>
<gene>
    <name evidence="1" type="ORF">MYAM1_002152</name>
</gene>
<dbReference type="AlphaFoldDB" id="A0AAJ5YRM6"/>
<reference evidence="1 2" key="1">
    <citation type="submission" date="2023-03" db="EMBL/GenBank/DDBJ databases">
        <title>Mating type loci evolution in Malassezia.</title>
        <authorList>
            <person name="Coelho M.A."/>
        </authorList>
    </citation>
    <scope>NUCLEOTIDE SEQUENCE [LARGE SCALE GENOMIC DNA]</scope>
    <source>
        <strain evidence="1 2">CBS 9725</strain>
    </source>
</reference>
<dbReference type="EMBL" id="CP119944">
    <property type="protein sequence ID" value="WFC99408.1"/>
    <property type="molecule type" value="Genomic_DNA"/>
</dbReference>
<proteinExistence type="predicted"/>
<protein>
    <submittedName>
        <fullName evidence="1">Uncharacterized protein</fullName>
    </submittedName>
</protein>
<sequence>MASLAQRTGPWQPVLEVTEQVVGVWCSDAPLAKTILAVVNDCRLSLRRINSYLIGTAISALAFSPGSQYGEQDEAYKIE</sequence>